<accession>X1R8E2</accession>
<gene>
    <name evidence="1" type="ORF">S12H4_18531</name>
</gene>
<reference evidence="1" key="1">
    <citation type="journal article" date="2014" name="Front. Microbiol.">
        <title>High frequency of phylogenetically diverse reductive dehalogenase-homologous genes in deep subseafloor sedimentary metagenomes.</title>
        <authorList>
            <person name="Kawai M."/>
            <person name="Futagami T."/>
            <person name="Toyoda A."/>
            <person name="Takaki Y."/>
            <person name="Nishi S."/>
            <person name="Hori S."/>
            <person name="Arai W."/>
            <person name="Tsubouchi T."/>
            <person name="Morono Y."/>
            <person name="Uchiyama I."/>
            <person name="Ito T."/>
            <person name="Fujiyama A."/>
            <person name="Inagaki F."/>
            <person name="Takami H."/>
        </authorList>
    </citation>
    <scope>NUCLEOTIDE SEQUENCE</scope>
    <source>
        <strain evidence="1">Expedition CK06-06</strain>
    </source>
</reference>
<proteinExistence type="predicted"/>
<dbReference type="EMBL" id="BARW01009162">
    <property type="protein sequence ID" value="GAI76972.1"/>
    <property type="molecule type" value="Genomic_DNA"/>
</dbReference>
<dbReference type="AlphaFoldDB" id="X1R8E2"/>
<comment type="caution">
    <text evidence="1">The sequence shown here is derived from an EMBL/GenBank/DDBJ whole genome shotgun (WGS) entry which is preliminary data.</text>
</comment>
<evidence type="ECO:0008006" key="2">
    <source>
        <dbReference type="Google" id="ProtNLM"/>
    </source>
</evidence>
<evidence type="ECO:0000313" key="1">
    <source>
        <dbReference type="EMBL" id="GAI76972.1"/>
    </source>
</evidence>
<sequence length="125" mass="14415">MANMELGPSNNSFEQAKILKKYYKPDYSQLFNKIRDIKAPIKKEILIGLIDGVWHSELDLIRIAKKQQKYMGAVTLGTMIHSLNHSLKNDYVEKKVVNGKLYYKISDNYVGLTRAAYNKYTALKL</sequence>
<protein>
    <recommendedName>
        <fullName evidence="2">HTH arsR-type domain-containing protein</fullName>
    </recommendedName>
</protein>
<name>X1R8E2_9ZZZZ</name>
<organism evidence="1">
    <name type="scientific">marine sediment metagenome</name>
    <dbReference type="NCBI Taxonomy" id="412755"/>
    <lineage>
        <taxon>unclassified sequences</taxon>
        <taxon>metagenomes</taxon>
        <taxon>ecological metagenomes</taxon>
    </lineage>
</organism>